<reference evidence="7 8" key="2">
    <citation type="journal article" date="2012" name="PLoS Pathog.">
        <title>Diverse lifestyles and strategies of plant pathogenesis encoded in the genomes of eighteen Dothideomycetes fungi.</title>
        <authorList>
            <person name="Ohm R.A."/>
            <person name="Feau N."/>
            <person name="Henrissat B."/>
            <person name="Schoch C.L."/>
            <person name="Horwitz B.A."/>
            <person name="Barry K.W."/>
            <person name="Condon B.J."/>
            <person name="Copeland A.C."/>
            <person name="Dhillon B."/>
            <person name="Glaser F."/>
            <person name="Hesse C.N."/>
            <person name="Kosti I."/>
            <person name="LaButti K."/>
            <person name="Lindquist E.A."/>
            <person name="Lucas S."/>
            <person name="Salamov A.A."/>
            <person name="Bradshaw R.E."/>
            <person name="Ciuffetti L."/>
            <person name="Hamelin R.C."/>
            <person name="Kema G.H.J."/>
            <person name="Lawrence C."/>
            <person name="Scott J.A."/>
            <person name="Spatafora J.W."/>
            <person name="Turgeon B.G."/>
            <person name="de Wit P.J.G.M."/>
            <person name="Zhong S."/>
            <person name="Goodwin S.B."/>
            <person name="Grigoriev I.V."/>
        </authorList>
    </citation>
    <scope>NUCLEOTIDE SEQUENCE [LARGE SCALE GENOMIC DNA]</scope>
    <source>
        <strain evidence="8">NZE10 / CBS 128990</strain>
    </source>
</reference>
<evidence type="ECO:0000256" key="1">
    <source>
        <dbReference type="ARBA" id="ARBA00004141"/>
    </source>
</evidence>
<keyword evidence="8" id="KW-1185">Reference proteome</keyword>
<dbReference type="InterPro" id="IPR011701">
    <property type="entry name" value="MFS"/>
</dbReference>
<organism evidence="7 8">
    <name type="scientific">Dothistroma septosporum (strain NZE10 / CBS 128990)</name>
    <name type="common">Red band needle blight fungus</name>
    <name type="synonym">Mycosphaerella pini</name>
    <dbReference type="NCBI Taxonomy" id="675120"/>
    <lineage>
        <taxon>Eukaryota</taxon>
        <taxon>Fungi</taxon>
        <taxon>Dikarya</taxon>
        <taxon>Ascomycota</taxon>
        <taxon>Pezizomycotina</taxon>
        <taxon>Dothideomycetes</taxon>
        <taxon>Dothideomycetidae</taxon>
        <taxon>Mycosphaerellales</taxon>
        <taxon>Mycosphaerellaceae</taxon>
        <taxon>Dothistroma</taxon>
    </lineage>
</organism>
<dbReference type="Proteomes" id="UP000016933">
    <property type="component" value="Unassembled WGS sequence"/>
</dbReference>
<dbReference type="EMBL" id="KB446539">
    <property type="protein sequence ID" value="EME43952.1"/>
    <property type="molecule type" value="Genomic_DNA"/>
</dbReference>
<evidence type="ECO:0000256" key="5">
    <source>
        <dbReference type="SAM" id="Phobius"/>
    </source>
</evidence>
<feature type="transmembrane region" description="Helical" evidence="5">
    <location>
        <begin position="409"/>
        <end position="426"/>
    </location>
</feature>
<dbReference type="PANTHER" id="PTHR23501">
    <property type="entry name" value="MAJOR FACILITATOR SUPERFAMILY"/>
    <property type="match status" value="1"/>
</dbReference>
<dbReference type="eggNOG" id="KOG0254">
    <property type="taxonomic scope" value="Eukaryota"/>
</dbReference>
<feature type="transmembrane region" description="Helical" evidence="5">
    <location>
        <begin position="541"/>
        <end position="560"/>
    </location>
</feature>
<dbReference type="OrthoDB" id="6770063at2759"/>
<protein>
    <recommendedName>
        <fullName evidence="6">Major facilitator superfamily (MFS) profile domain-containing protein</fullName>
    </recommendedName>
</protein>
<feature type="transmembrane region" description="Helical" evidence="5">
    <location>
        <begin position="377"/>
        <end position="397"/>
    </location>
</feature>
<dbReference type="SUPFAM" id="SSF103473">
    <property type="entry name" value="MFS general substrate transporter"/>
    <property type="match status" value="1"/>
</dbReference>
<feature type="transmembrane region" description="Helical" evidence="5">
    <location>
        <begin position="472"/>
        <end position="491"/>
    </location>
</feature>
<feature type="transmembrane region" description="Helical" evidence="5">
    <location>
        <begin position="343"/>
        <end position="365"/>
    </location>
</feature>
<proteinExistence type="predicted"/>
<name>N1PKB4_DOTSN</name>
<feature type="transmembrane region" description="Helical" evidence="5">
    <location>
        <begin position="302"/>
        <end position="322"/>
    </location>
</feature>
<dbReference type="AlphaFoldDB" id="N1PKB4"/>
<dbReference type="OMA" id="GRDEGWP"/>
<sequence length="570" mass="61210">MAQEGEEEYEQYDPSIERDELAGEFAPLLPNGSEPALYKTISRISDAGDLPPDDADLELAKDEQRVRPETTAAPGVYATISVLLLGVFVSQTDQSLVLATYSKVASDFNEFESASWIISAYILAQCVAQPLYGKLSDIYGRKACLQTSYFLFTVGTAGTGLGQTMGQVIAARAVQGCGAAGMTSMVSIIVTDLVPLHEVATLRSYINVLQTTGRSCGGVIGGAFTQALGWRWAFLVQVPPSIIAMLLVQRRLHMPSKRINGQSRAEKLKRVDFAGAIFLCATIFSAAFVLDSGGQKYAWDSMVIIVMGLIFAITFVAFIVSAKLAAEPIFPLRLMGQYPVWTNYFLCALSILVQFSLMMIVPVYFQVTAKAKTAEAGAYLIPAFLGNTIGGLASGYWIKYTGRYKWPSVMAPFLAIITMALCYTTWNGHTGVSGSLATLPGGMAAGIVSSSAFVGLVAGVAEEDMAIAGSGLYLFLNLGAIAGSSAGSAVYQTTLKTGLQDAVKDLPDGQEIMRHALESITYVQNASEHIRERIVPAFVNSLHQVNILEISCAVLCLFVASTSQQKRLKR</sequence>
<evidence type="ECO:0000256" key="2">
    <source>
        <dbReference type="ARBA" id="ARBA00022692"/>
    </source>
</evidence>
<feature type="transmembrane region" description="Helical" evidence="5">
    <location>
        <begin position="230"/>
        <end position="249"/>
    </location>
</feature>
<accession>N1PKB4</accession>
<dbReference type="InterPro" id="IPR036259">
    <property type="entry name" value="MFS_trans_sf"/>
</dbReference>
<dbReference type="GO" id="GO:0000329">
    <property type="term" value="C:fungal-type vacuole membrane"/>
    <property type="evidence" value="ECO:0007669"/>
    <property type="project" value="TreeGrafter"/>
</dbReference>
<dbReference type="GO" id="GO:0015174">
    <property type="term" value="F:basic amino acid transmembrane transporter activity"/>
    <property type="evidence" value="ECO:0007669"/>
    <property type="project" value="TreeGrafter"/>
</dbReference>
<dbReference type="HOGENOM" id="CLU_000960_22_3_1"/>
<dbReference type="PROSITE" id="PS50850">
    <property type="entry name" value="MFS"/>
    <property type="match status" value="1"/>
</dbReference>
<keyword evidence="2 5" id="KW-0812">Transmembrane</keyword>
<feature type="transmembrane region" description="Helical" evidence="5">
    <location>
        <begin position="438"/>
        <end position="460"/>
    </location>
</feature>
<dbReference type="InterPro" id="IPR020846">
    <property type="entry name" value="MFS_dom"/>
</dbReference>
<keyword evidence="4 5" id="KW-0472">Membrane</keyword>
<evidence type="ECO:0000313" key="8">
    <source>
        <dbReference type="Proteomes" id="UP000016933"/>
    </source>
</evidence>
<evidence type="ECO:0000259" key="6">
    <source>
        <dbReference type="PROSITE" id="PS50850"/>
    </source>
</evidence>
<dbReference type="Pfam" id="PF07690">
    <property type="entry name" value="MFS_1"/>
    <property type="match status" value="1"/>
</dbReference>
<dbReference type="Gene3D" id="1.20.1250.20">
    <property type="entry name" value="MFS general substrate transporter like domains"/>
    <property type="match status" value="2"/>
</dbReference>
<dbReference type="PANTHER" id="PTHR23501:SF33">
    <property type="entry name" value="MAJOR FACILITATOR SUPERFAMILY (MFS) PROFILE DOMAIN-CONTAINING PROTEIN"/>
    <property type="match status" value="1"/>
</dbReference>
<keyword evidence="3 5" id="KW-1133">Transmembrane helix</keyword>
<evidence type="ECO:0000256" key="3">
    <source>
        <dbReference type="ARBA" id="ARBA00022989"/>
    </source>
</evidence>
<evidence type="ECO:0000256" key="4">
    <source>
        <dbReference type="ARBA" id="ARBA00023136"/>
    </source>
</evidence>
<gene>
    <name evidence="7" type="ORF">DOTSEDRAFT_71682</name>
</gene>
<feature type="domain" description="Major facilitator superfamily (MFS) profile" evidence="6">
    <location>
        <begin position="79"/>
        <end position="570"/>
    </location>
</feature>
<evidence type="ECO:0000313" key="7">
    <source>
        <dbReference type="EMBL" id="EME43952.1"/>
    </source>
</evidence>
<comment type="subcellular location">
    <subcellularLocation>
        <location evidence="1">Membrane</location>
        <topology evidence="1">Multi-pass membrane protein</topology>
    </subcellularLocation>
</comment>
<reference evidence="8" key="1">
    <citation type="journal article" date="2012" name="PLoS Genet.">
        <title>The genomes of the fungal plant pathogens Cladosporium fulvum and Dothistroma septosporum reveal adaptation to different hosts and lifestyles but also signatures of common ancestry.</title>
        <authorList>
            <person name="de Wit P.J.G.M."/>
            <person name="van der Burgt A."/>
            <person name="Oekmen B."/>
            <person name="Stergiopoulos I."/>
            <person name="Abd-Elsalam K.A."/>
            <person name="Aerts A.L."/>
            <person name="Bahkali A.H."/>
            <person name="Beenen H.G."/>
            <person name="Chettri P."/>
            <person name="Cox M.P."/>
            <person name="Datema E."/>
            <person name="de Vries R.P."/>
            <person name="Dhillon B."/>
            <person name="Ganley A.R."/>
            <person name="Griffiths S.A."/>
            <person name="Guo Y."/>
            <person name="Hamelin R.C."/>
            <person name="Henrissat B."/>
            <person name="Kabir M.S."/>
            <person name="Jashni M.K."/>
            <person name="Kema G."/>
            <person name="Klaubauf S."/>
            <person name="Lapidus A."/>
            <person name="Levasseur A."/>
            <person name="Lindquist E."/>
            <person name="Mehrabi R."/>
            <person name="Ohm R.A."/>
            <person name="Owen T.J."/>
            <person name="Salamov A."/>
            <person name="Schwelm A."/>
            <person name="Schijlen E."/>
            <person name="Sun H."/>
            <person name="van den Burg H.A."/>
            <person name="van Ham R.C.H.J."/>
            <person name="Zhang S."/>
            <person name="Goodwin S.B."/>
            <person name="Grigoriev I.V."/>
            <person name="Collemare J."/>
            <person name="Bradshaw R.E."/>
        </authorList>
    </citation>
    <scope>NUCLEOTIDE SEQUENCE [LARGE SCALE GENOMIC DNA]</scope>
    <source>
        <strain evidence="8">NZE10 / CBS 128990</strain>
    </source>
</reference>
<feature type="transmembrane region" description="Helical" evidence="5">
    <location>
        <begin position="270"/>
        <end position="290"/>
    </location>
</feature>